<evidence type="ECO:0000313" key="3">
    <source>
        <dbReference type="Proteomes" id="UP001152795"/>
    </source>
</evidence>
<sequence length="1472" mass="169624">MLPGRSRRSLVNLNNGNQPFIGRRTGKVIDIKARLDKFGFERVSDYFPDTDTFDSRQFSSDVHNSLRELNSKENDYILVANKTPPKYRGTTSLAFLQAILWTAVFDLFDPKTKEDGLYFILNKTSDSPPVTKKELGDFEQVEEKLTCDRTWILRNQTMHDSSWIHNSRYRLHQAMLLYHKGSRKGRVHCVFLVLSEENLQEMADIIDTCASIIGNNANKYITIFSEKKEVGDMLIKLLQPEVRRDLKDRKDSKYPCCIFGFPLEFLRESVEEMLGDVAYEDANATTELPFWNGKNKSVLNRRIKSLTDLEVYLPKPKLSSSLKEIKKATENFYKGEVIKQINLDNRDDIERTLATDLTQRIEQSLRRLSAESLEDTTCVEVVPLSYESGSGATTLGRRVLWDKRLIFRCAVVKSISDNTYHQIQELQSFGYETIDRGVVPPVLILVDNESKHDFNNLRDKLSEKNTKCVLLKTTPIAITQEKIIDDDCLNLGTLDEEEIQRVKKTLANMEDIDDQEKDAAVEKVKQEKRFIWLGLQLFGRQYKNIRKRLSEHINNIISHNVTDQLKDAYKMILHFCCLLDYYSKGRSIYPHPCITDILYSHDDPKRDDVNQMKNIHKKFGGLLLEDYSDADGYHGWRPAHFLVAELVHEEMDFVQTAKLLVRKMNSGTTYAKTYLTNNTVDVFLNREKTSESSSQNISDTDFFLDGISVEDEFDSLQVQTKYSALVMAAMALNESFPSIALDLLVTLIENVRTTQHKSRVWQQIARVFAYEIRMLDISEKSIEPLVKRINEILQLSGQSLNCFATNGFGIAHQVIDHAINLQKSFVNHLVTKATFFKVELSSLYEHAKDITTCNNEESKKVMKEAINTTKKGIQAYDNALEKAPNGYLHAMVGKTETIILLLRIFKTHHCFTQSDTGQDESFKNYITFGEHPVALKETLTEDDLNYFLSLANKVVQHLNEFFEEIKFRKSRYGKHKKQDLINSKKRAMAVRKQFYQVTQRNRRIVGNDGNGEDIFPKQNNERIVHYLGCEEDIVQDVLYDHDETAFSTWKKLPDAVIARIYSTLNAAISKGPVSKESMLICARAALEENVKVDELLQHVMLWYKHFPKSVWCHMFNYMIHFPVPSGTLKSNVQMVKQSADFCKKSGPHERYRKSGAEYLLGRGVGLNIILSSHKVSPDSVEHKSDFWRSLELYEKLERLRGEKVLGKKGVLSYRGIEIMFDNDRYPKESRDELWFCLGFTLNGPYAYDPIDEDTYRKMEADFLKKKENGASKASISSQESRAEVKNAWQCKKQGSPMAAQPVLDRKTSRSGGRRKERANNKTIKPNSETEMTGFPEETKHTTQRITECEWKSNTQLEIRRRAEEGHQQTFKPKWMDTEGKIHHGAMVKGAPKSSICRTHRSENTGIERCPFAHPWIGDYVQETVCYVCTKSDQQWCVVKGNEHSHFIYKLGNYQNASGEIWGLRPNSKQSKR</sequence>
<name>A0A7D9I8G1_PARCT</name>
<dbReference type="PANTHER" id="PTHR16155:SF19">
    <property type="entry name" value="DED DOMAIN-CONTAINING PROTEIN"/>
    <property type="match status" value="1"/>
</dbReference>
<dbReference type="Proteomes" id="UP001152795">
    <property type="component" value="Unassembled WGS sequence"/>
</dbReference>
<accession>A0A7D9I8G1</accession>
<organism evidence="2 3">
    <name type="scientific">Paramuricea clavata</name>
    <name type="common">Red gorgonian</name>
    <name type="synonym">Violescent sea-whip</name>
    <dbReference type="NCBI Taxonomy" id="317549"/>
    <lineage>
        <taxon>Eukaryota</taxon>
        <taxon>Metazoa</taxon>
        <taxon>Cnidaria</taxon>
        <taxon>Anthozoa</taxon>
        <taxon>Octocorallia</taxon>
        <taxon>Malacalcyonacea</taxon>
        <taxon>Plexauridae</taxon>
        <taxon>Paramuricea</taxon>
    </lineage>
</organism>
<feature type="region of interest" description="Disordered" evidence="1">
    <location>
        <begin position="1266"/>
        <end position="1344"/>
    </location>
</feature>
<gene>
    <name evidence="2" type="ORF">PACLA_8A063030</name>
</gene>
<feature type="compositionally biased region" description="Polar residues" evidence="1">
    <location>
        <begin position="1320"/>
        <end position="1330"/>
    </location>
</feature>
<protein>
    <submittedName>
        <fullName evidence="2">Uncharacterized protein</fullName>
    </submittedName>
</protein>
<evidence type="ECO:0000313" key="2">
    <source>
        <dbReference type="EMBL" id="CAB4000037.1"/>
    </source>
</evidence>
<reference evidence="2" key="1">
    <citation type="submission" date="2020-04" db="EMBL/GenBank/DDBJ databases">
        <authorList>
            <person name="Alioto T."/>
            <person name="Alioto T."/>
            <person name="Gomez Garrido J."/>
        </authorList>
    </citation>
    <scope>NUCLEOTIDE SEQUENCE</scope>
    <source>
        <strain evidence="2">A484AB</strain>
    </source>
</reference>
<dbReference type="EMBL" id="CACRXK020003737">
    <property type="protein sequence ID" value="CAB4000037.1"/>
    <property type="molecule type" value="Genomic_DNA"/>
</dbReference>
<comment type="caution">
    <text evidence="2">The sequence shown here is derived from an EMBL/GenBank/DDBJ whole genome shotgun (WGS) entry which is preliminary data.</text>
</comment>
<proteinExistence type="predicted"/>
<evidence type="ECO:0000256" key="1">
    <source>
        <dbReference type="SAM" id="MobiDB-lite"/>
    </source>
</evidence>
<dbReference type="PANTHER" id="PTHR16155">
    <property type="entry name" value="DED DOMAIN-CONTAINING PROTEIN"/>
    <property type="match status" value="1"/>
</dbReference>
<dbReference type="OrthoDB" id="5984514at2759"/>
<keyword evidence="3" id="KW-1185">Reference proteome</keyword>
<dbReference type="GO" id="GO:0005737">
    <property type="term" value="C:cytoplasm"/>
    <property type="evidence" value="ECO:0007669"/>
    <property type="project" value="TreeGrafter"/>
</dbReference>